<dbReference type="Pfam" id="PF14036">
    <property type="entry name" value="YlaH"/>
    <property type="match status" value="1"/>
</dbReference>
<dbReference type="RefSeq" id="WP_306065894.1">
    <property type="nucleotide sequence ID" value="NZ_JAROCA020000001.1"/>
</dbReference>
<evidence type="ECO:0000313" key="3">
    <source>
        <dbReference type="Proteomes" id="UP001228376"/>
    </source>
</evidence>
<feature type="transmembrane region" description="Helical" evidence="1">
    <location>
        <begin position="22"/>
        <end position="41"/>
    </location>
</feature>
<keyword evidence="1" id="KW-0812">Transmembrane</keyword>
<feature type="transmembrane region" description="Helical" evidence="1">
    <location>
        <begin position="53"/>
        <end position="72"/>
    </location>
</feature>
<protein>
    <submittedName>
        <fullName evidence="2">YlaH-like family protein</fullName>
    </submittedName>
</protein>
<feature type="transmembrane region" description="Helical" evidence="1">
    <location>
        <begin position="78"/>
        <end position="94"/>
    </location>
</feature>
<dbReference type="EMBL" id="JAROCA020000001">
    <property type="protein sequence ID" value="MDY0406007.1"/>
    <property type="molecule type" value="Genomic_DNA"/>
</dbReference>
<keyword evidence="1" id="KW-1133">Transmembrane helix</keyword>
<comment type="caution">
    <text evidence="2">The sequence shown here is derived from an EMBL/GenBank/DDBJ whole genome shotgun (WGS) entry which is preliminary data.</text>
</comment>
<accession>A0ABU5CI29</accession>
<evidence type="ECO:0000313" key="2">
    <source>
        <dbReference type="EMBL" id="MDY0406007.1"/>
    </source>
</evidence>
<keyword evidence="3" id="KW-1185">Reference proteome</keyword>
<proteinExistence type="predicted"/>
<dbReference type="Proteomes" id="UP001228376">
    <property type="component" value="Unassembled WGS sequence"/>
</dbReference>
<reference evidence="2 3" key="1">
    <citation type="submission" date="2023-10" db="EMBL/GenBank/DDBJ databases">
        <title>179-bfca-hs.</title>
        <authorList>
            <person name="Miliotis G."/>
            <person name="Sengupta P."/>
            <person name="Hameed A."/>
            <person name="Chuvochina M."/>
            <person name="Mcdonagh F."/>
            <person name="Simpson A.C."/>
            <person name="Singh N.K."/>
            <person name="Rekha P.D."/>
            <person name="Raman K."/>
            <person name="Hugenholtz P."/>
            <person name="Venkateswaran K."/>
        </authorList>
    </citation>
    <scope>NUCLEOTIDE SEQUENCE [LARGE SCALE GENOMIC DNA]</scope>
    <source>
        <strain evidence="2 3">179-BFC-A-HS</strain>
    </source>
</reference>
<keyword evidence="1" id="KW-0472">Membrane</keyword>
<evidence type="ECO:0000256" key="1">
    <source>
        <dbReference type="SAM" id="Phobius"/>
    </source>
</evidence>
<sequence length="104" mass="12162">MYIASVIYDLVLNHFGDFGKTHMFWILYILNVIFGAIAYKLGFARKLPLIKSVFVYILLAIGMFLITIFSLMRMPMTESLIIISVVLAIYRFRLHNQRKKKQQA</sequence>
<organism evidence="2 3">
    <name type="scientific">Tigheibacillus jepli</name>
    <dbReference type="NCBI Taxonomy" id="3035914"/>
    <lineage>
        <taxon>Bacteria</taxon>
        <taxon>Bacillati</taxon>
        <taxon>Bacillota</taxon>
        <taxon>Bacilli</taxon>
        <taxon>Bacillales</taxon>
        <taxon>Bacillaceae</taxon>
        <taxon>Tigheibacillus</taxon>
    </lineage>
</organism>
<name>A0ABU5CI29_9BACI</name>
<dbReference type="InterPro" id="IPR025620">
    <property type="entry name" value="YlaH"/>
</dbReference>
<gene>
    <name evidence="2" type="ORF">P5G51_011940</name>
</gene>